<sequence>MSEAKNLPLVRSTEIIVPVQVEKQFTSINYKLIYLTGIKRFMDLVLSVLLFVTGLPFYIIFGLLIKLDSKGPVLFKQIRTGLQNSSFLLYKFRSMGFRAEADTGPIWTAQNDPRITKVGQFLRRFRFDEFPQLLNVLKGEMSLVGPRPERPFFVEKLKQEYPFYMRRLKVRPGITGWAQIKHPYDEQLEDVREKLRYDFYYIENVSLWLDLKIII</sequence>
<proteinExistence type="predicted"/>
<dbReference type="AlphaFoldDB" id="A0A383BDC3"/>
<dbReference type="GO" id="GO:0016780">
    <property type="term" value="F:phosphotransferase activity, for other substituted phosphate groups"/>
    <property type="evidence" value="ECO:0007669"/>
    <property type="project" value="TreeGrafter"/>
</dbReference>
<evidence type="ECO:0000256" key="1">
    <source>
        <dbReference type="SAM" id="Phobius"/>
    </source>
</evidence>
<feature type="domain" description="Bacterial sugar transferase" evidence="2">
    <location>
        <begin position="39"/>
        <end position="215"/>
    </location>
</feature>
<gene>
    <name evidence="3" type="ORF">METZ01_LOCUS470279</name>
</gene>
<evidence type="ECO:0000259" key="2">
    <source>
        <dbReference type="Pfam" id="PF02397"/>
    </source>
</evidence>
<dbReference type="PANTHER" id="PTHR30576">
    <property type="entry name" value="COLANIC BIOSYNTHESIS UDP-GLUCOSE LIPID CARRIER TRANSFERASE"/>
    <property type="match status" value="1"/>
</dbReference>
<organism evidence="3">
    <name type="scientific">marine metagenome</name>
    <dbReference type="NCBI Taxonomy" id="408172"/>
    <lineage>
        <taxon>unclassified sequences</taxon>
        <taxon>metagenomes</taxon>
        <taxon>ecological metagenomes</taxon>
    </lineage>
</organism>
<protein>
    <recommendedName>
        <fullName evidence="2">Bacterial sugar transferase domain-containing protein</fullName>
    </recommendedName>
</protein>
<name>A0A383BDC3_9ZZZZ</name>
<reference evidence="3" key="1">
    <citation type="submission" date="2018-05" db="EMBL/GenBank/DDBJ databases">
        <authorList>
            <person name="Lanie J.A."/>
            <person name="Ng W.-L."/>
            <person name="Kazmierczak K.M."/>
            <person name="Andrzejewski T.M."/>
            <person name="Davidsen T.M."/>
            <person name="Wayne K.J."/>
            <person name="Tettelin H."/>
            <person name="Glass J.I."/>
            <person name="Rusch D."/>
            <person name="Podicherti R."/>
            <person name="Tsui H.-C.T."/>
            <person name="Winkler M.E."/>
        </authorList>
    </citation>
    <scope>NUCLEOTIDE SEQUENCE</scope>
</reference>
<keyword evidence="1" id="KW-1133">Transmembrane helix</keyword>
<feature type="transmembrane region" description="Helical" evidence="1">
    <location>
        <begin position="44"/>
        <end position="65"/>
    </location>
</feature>
<evidence type="ECO:0000313" key="3">
    <source>
        <dbReference type="EMBL" id="SVE17425.1"/>
    </source>
</evidence>
<dbReference type="PANTHER" id="PTHR30576:SF0">
    <property type="entry name" value="UNDECAPRENYL-PHOSPHATE N-ACETYLGALACTOSAMINYL 1-PHOSPHATE TRANSFERASE-RELATED"/>
    <property type="match status" value="1"/>
</dbReference>
<feature type="non-terminal residue" evidence="3">
    <location>
        <position position="215"/>
    </location>
</feature>
<dbReference type="Pfam" id="PF02397">
    <property type="entry name" value="Bac_transf"/>
    <property type="match status" value="1"/>
</dbReference>
<dbReference type="EMBL" id="UINC01199142">
    <property type="protein sequence ID" value="SVE17425.1"/>
    <property type="molecule type" value="Genomic_DNA"/>
</dbReference>
<keyword evidence="1" id="KW-0812">Transmembrane</keyword>
<keyword evidence="1" id="KW-0472">Membrane</keyword>
<accession>A0A383BDC3</accession>
<dbReference type="InterPro" id="IPR003362">
    <property type="entry name" value="Bact_transf"/>
</dbReference>